<evidence type="ECO:0000256" key="5">
    <source>
        <dbReference type="SAM" id="Phobius"/>
    </source>
</evidence>
<dbReference type="PANTHER" id="PTHR43461:SF1">
    <property type="entry name" value="TRANSMEMBRANE PROTEIN 256"/>
    <property type="match status" value="1"/>
</dbReference>
<feature type="transmembrane region" description="Helical" evidence="5">
    <location>
        <begin position="116"/>
        <end position="136"/>
    </location>
</feature>
<comment type="subcellular location">
    <subcellularLocation>
        <location evidence="1">Membrane</location>
        <topology evidence="1">Multi-pass membrane protein</topology>
    </subcellularLocation>
</comment>
<gene>
    <name evidence="6" type="ORF">MPOL1434_LOCUS776</name>
</gene>
<evidence type="ECO:0000313" key="6">
    <source>
        <dbReference type="EMBL" id="CAD8360074.1"/>
    </source>
</evidence>
<keyword evidence="2 5" id="KW-0812">Transmembrane</keyword>
<evidence type="ECO:0008006" key="7">
    <source>
        <dbReference type="Google" id="ProtNLM"/>
    </source>
</evidence>
<dbReference type="PANTHER" id="PTHR43461">
    <property type="entry name" value="TRANSMEMBRANE PROTEIN 256"/>
    <property type="match status" value="1"/>
</dbReference>
<keyword evidence="4 5" id="KW-0472">Membrane</keyword>
<proteinExistence type="predicted"/>
<evidence type="ECO:0000256" key="3">
    <source>
        <dbReference type="ARBA" id="ARBA00022989"/>
    </source>
</evidence>
<dbReference type="GO" id="GO:0016020">
    <property type="term" value="C:membrane"/>
    <property type="evidence" value="ECO:0007669"/>
    <property type="project" value="UniProtKB-SubCell"/>
</dbReference>
<dbReference type="AlphaFoldDB" id="A0A7S0FHL5"/>
<name>A0A7S0FHL5_9STRA</name>
<sequence>MSSGDSDLLRKLASALGASGVAAGAFGAHALKTRLVAKPGAEANWKTAVSYQLFHATALLALSALSSASSGGISKDKPVVGGGDYARAGKFMAIGSILFSGSIYCLTLDVGPKKVLGPITPIGGVLMIGGWVVAGLS</sequence>
<keyword evidence="3 5" id="KW-1133">Transmembrane helix</keyword>
<dbReference type="EMBL" id="HBEJ01001271">
    <property type="protein sequence ID" value="CAD8360074.1"/>
    <property type="molecule type" value="Transcribed_RNA"/>
</dbReference>
<feature type="transmembrane region" description="Helical" evidence="5">
    <location>
        <begin position="12"/>
        <end position="31"/>
    </location>
</feature>
<evidence type="ECO:0000256" key="4">
    <source>
        <dbReference type="ARBA" id="ARBA00023136"/>
    </source>
</evidence>
<feature type="transmembrane region" description="Helical" evidence="5">
    <location>
        <begin position="91"/>
        <end position="110"/>
    </location>
</feature>
<dbReference type="Pfam" id="PF04241">
    <property type="entry name" value="DUF423"/>
    <property type="match status" value="1"/>
</dbReference>
<accession>A0A7S0FHL5</accession>
<dbReference type="InterPro" id="IPR006696">
    <property type="entry name" value="DUF423"/>
</dbReference>
<evidence type="ECO:0000256" key="1">
    <source>
        <dbReference type="ARBA" id="ARBA00004141"/>
    </source>
</evidence>
<reference evidence="6" key="1">
    <citation type="submission" date="2021-01" db="EMBL/GenBank/DDBJ databases">
        <authorList>
            <person name="Corre E."/>
            <person name="Pelletier E."/>
            <person name="Niang G."/>
            <person name="Scheremetjew M."/>
            <person name="Finn R."/>
            <person name="Kale V."/>
            <person name="Holt S."/>
            <person name="Cochrane G."/>
            <person name="Meng A."/>
            <person name="Brown T."/>
            <person name="Cohen L."/>
        </authorList>
    </citation>
    <scope>NUCLEOTIDE SEQUENCE</scope>
    <source>
        <strain evidence="6">CCMP3303</strain>
    </source>
</reference>
<organism evidence="6">
    <name type="scientific">Minutocellus polymorphus</name>
    <dbReference type="NCBI Taxonomy" id="265543"/>
    <lineage>
        <taxon>Eukaryota</taxon>
        <taxon>Sar</taxon>
        <taxon>Stramenopiles</taxon>
        <taxon>Ochrophyta</taxon>
        <taxon>Bacillariophyta</taxon>
        <taxon>Mediophyceae</taxon>
        <taxon>Cymatosirophycidae</taxon>
        <taxon>Cymatosirales</taxon>
        <taxon>Cymatosiraceae</taxon>
        <taxon>Minutocellus</taxon>
    </lineage>
</organism>
<protein>
    <recommendedName>
        <fullName evidence="7">DUF423 domain-containing protein</fullName>
    </recommendedName>
</protein>
<evidence type="ECO:0000256" key="2">
    <source>
        <dbReference type="ARBA" id="ARBA00022692"/>
    </source>
</evidence>